<evidence type="ECO:0000256" key="1">
    <source>
        <dbReference type="SAM" id="Coils"/>
    </source>
</evidence>
<dbReference type="AlphaFoldDB" id="A0A1I1FJS9"/>
<dbReference type="STRING" id="927664.SAMN05421780_102142"/>
<keyword evidence="3" id="KW-1185">Reference proteome</keyword>
<gene>
    <name evidence="2" type="ORF">SAMN05421780_102142</name>
</gene>
<reference evidence="2 3" key="1">
    <citation type="submission" date="2016-10" db="EMBL/GenBank/DDBJ databases">
        <authorList>
            <person name="de Groot N.N."/>
        </authorList>
    </citation>
    <scope>NUCLEOTIDE SEQUENCE [LARGE SCALE GENOMIC DNA]</scope>
    <source>
        <strain evidence="2 3">DSM 6793</strain>
    </source>
</reference>
<dbReference type="RefSeq" id="WP_091508303.1">
    <property type="nucleotide sequence ID" value="NZ_FOLE01000002.1"/>
</dbReference>
<protein>
    <recommendedName>
        <fullName evidence="4">Cell envelope biogenesis protein OmpA</fullName>
    </recommendedName>
</protein>
<dbReference type="EMBL" id="FOLE01000002">
    <property type="protein sequence ID" value="SFB97310.1"/>
    <property type="molecule type" value="Genomic_DNA"/>
</dbReference>
<keyword evidence="1" id="KW-0175">Coiled coil</keyword>
<feature type="coiled-coil region" evidence="1">
    <location>
        <begin position="15"/>
        <end position="42"/>
    </location>
</feature>
<proteinExistence type="predicted"/>
<dbReference type="Proteomes" id="UP000199514">
    <property type="component" value="Unassembled WGS sequence"/>
</dbReference>
<evidence type="ECO:0000313" key="2">
    <source>
        <dbReference type="EMBL" id="SFB97310.1"/>
    </source>
</evidence>
<sequence length="281" mass="31621">MANDNVLQQLRDIILEDDRRQQEQLRQELREIHQSLRQQEVLIEAKVEPVVDKKVESLKHDLSSLNSSVIMQAIEQKIRDSREEVVEILYPIIGKMVKKYVATEIQQLSDRIDQQLDSVLAPDNLWNLLVSKITGKKANASSNVIVAAVPPVVQEVYAVHKTSGMLLASYSRTGAPDRDMVAAMLTALKSFAEDAYEGTQHDLESVTYGTFQIVIHSSHKFYLAAAVSGVLNTAARTNLQERLASIAFQYLTEETDNLTQEKSQEVNTALATIFTEYDFNK</sequence>
<evidence type="ECO:0008006" key="4">
    <source>
        <dbReference type="Google" id="ProtNLM"/>
    </source>
</evidence>
<dbReference type="OrthoDB" id="5347798at2"/>
<name>A0A1I1FJS9_9BACT</name>
<accession>A0A1I1FJS9</accession>
<evidence type="ECO:0000313" key="3">
    <source>
        <dbReference type="Proteomes" id="UP000199514"/>
    </source>
</evidence>
<organism evidence="2 3">
    <name type="scientific">Flexibacter flexilis DSM 6793</name>
    <dbReference type="NCBI Taxonomy" id="927664"/>
    <lineage>
        <taxon>Bacteria</taxon>
        <taxon>Pseudomonadati</taxon>
        <taxon>Bacteroidota</taxon>
        <taxon>Cytophagia</taxon>
        <taxon>Cytophagales</taxon>
        <taxon>Flexibacteraceae</taxon>
        <taxon>Flexibacter</taxon>
    </lineage>
</organism>